<keyword evidence="2" id="KW-0472">Membrane</keyword>
<evidence type="ECO:0000256" key="2">
    <source>
        <dbReference type="SAM" id="Phobius"/>
    </source>
</evidence>
<sequence length="279" mass="29849">MANIIRQLAYARENSHFKVEQEADLQRHAKRLARSGQIKEIAGAYLRPRRELTLEESMQTYEVLAEILQQGARIDDPDAAARQEYVRRVRSELPKLTDAEMAHYRSSLYGVAAVGHVPKISLGRNRYGALHAAASANAPPPRALSPQAREAARRVYTAGVRSLLYGSAVGVAGCLLLAAVAARALDVSAPEELRERLTFAAEPIAGRLQAALLPVKARIQVFFDGFGGDTAGSGASDSQFSRALGERLQTRYGRNRALPGASGGSSRDGAGGAGEGFPG</sequence>
<evidence type="ECO:0000313" key="4">
    <source>
        <dbReference type="Proteomes" id="UP001445335"/>
    </source>
</evidence>
<keyword evidence="2" id="KW-0812">Transmembrane</keyword>
<name>A0AAW1QD89_9CHLO</name>
<feature type="region of interest" description="Disordered" evidence="1">
    <location>
        <begin position="255"/>
        <end position="279"/>
    </location>
</feature>
<gene>
    <name evidence="3" type="ORF">WJX81_005026</name>
</gene>
<accession>A0AAW1QD89</accession>
<comment type="caution">
    <text evidence="3">The sequence shown here is derived from an EMBL/GenBank/DDBJ whole genome shotgun (WGS) entry which is preliminary data.</text>
</comment>
<dbReference type="AlphaFoldDB" id="A0AAW1QD89"/>
<feature type="transmembrane region" description="Helical" evidence="2">
    <location>
        <begin position="163"/>
        <end position="185"/>
    </location>
</feature>
<keyword evidence="4" id="KW-1185">Reference proteome</keyword>
<organism evidence="3 4">
    <name type="scientific">Elliptochloris bilobata</name>
    <dbReference type="NCBI Taxonomy" id="381761"/>
    <lineage>
        <taxon>Eukaryota</taxon>
        <taxon>Viridiplantae</taxon>
        <taxon>Chlorophyta</taxon>
        <taxon>core chlorophytes</taxon>
        <taxon>Trebouxiophyceae</taxon>
        <taxon>Trebouxiophyceae incertae sedis</taxon>
        <taxon>Elliptochloris clade</taxon>
        <taxon>Elliptochloris</taxon>
    </lineage>
</organism>
<proteinExistence type="predicted"/>
<dbReference type="Proteomes" id="UP001445335">
    <property type="component" value="Unassembled WGS sequence"/>
</dbReference>
<feature type="compositionally biased region" description="Gly residues" evidence="1">
    <location>
        <begin position="269"/>
        <end position="279"/>
    </location>
</feature>
<evidence type="ECO:0000313" key="3">
    <source>
        <dbReference type="EMBL" id="KAK9819382.1"/>
    </source>
</evidence>
<protein>
    <submittedName>
        <fullName evidence="3">Uncharacterized protein</fullName>
    </submittedName>
</protein>
<evidence type="ECO:0000256" key="1">
    <source>
        <dbReference type="SAM" id="MobiDB-lite"/>
    </source>
</evidence>
<dbReference type="EMBL" id="JALJOU010000121">
    <property type="protein sequence ID" value="KAK9819382.1"/>
    <property type="molecule type" value="Genomic_DNA"/>
</dbReference>
<reference evidence="3 4" key="1">
    <citation type="journal article" date="2024" name="Nat. Commun.">
        <title>Phylogenomics reveals the evolutionary origins of lichenization in chlorophyte algae.</title>
        <authorList>
            <person name="Puginier C."/>
            <person name="Libourel C."/>
            <person name="Otte J."/>
            <person name="Skaloud P."/>
            <person name="Haon M."/>
            <person name="Grisel S."/>
            <person name="Petersen M."/>
            <person name="Berrin J.G."/>
            <person name="Delaux P.M."/>
            <person name="Dal Grande F."/>
            <person name="Keller J."/>
        </authorList>
    </citation>
    <scope>NUCLEOTIDE SEQUENCE [LARGE SCALE GENOMIC DNA]</scope>
    <source>
        <strain evidence="3 4">SAG 245.80</strain>
    </source>
</reference>
<keyword evidence="2" id="KW-1133">Transmembrane helix</keyword>